<dbReference type="Gene3D" id="1.10.10.10">
    <property type="entry name" value="Winged helix-like DNA-binding domain superfamily/Winged helix DNA-binding domain"/>
    <property type="match status" value="1"/>
</dbReference>
<dbReference type="GO" id="GO:0000160">
    <property type="term" value="P:phosphorelay signal transduction system"/>
    <property type="evidence" value="ECO:0007669"/>
    <property type="project" value="InterPro"/>
</dbReference>
<dbReference type="GO" id="GO:0043531">
    <property type="term" value="F:ADP binding"/>
    <property type="evidence" value="ECO:0007669"/>
    <property type="project" value="InterPro"/>
</dbReference>
<dbReference type="Pfam" id="PF13424">
    <property type="entry name" value="TPR_12"/>
    <property type="match status" value="1"/>
</dbReference>
<accession>A0A9W6RVC0</accession>
<dbReference type="RefSeq" id="WP_285633713.1">
    <property type="nucleotide sequence ID" value="NZ_BSTJ01000015.1"/>
</dbReference>
<dbReference type="InterPro" id="IPR005158">
    <property type="entry name" value="BTAD"/>
</dbReference>
<dbReference type="InterPro" id="IPR036388">
    <property type="entry name" value="WH-like_DNA-bd_sf"/>
</dbReference>
<feature type="coiled-coil region" evidence="6">
    <location>
        <begin position="493"/>
        <end position="520"/>
    </location>
</feature>
<dbReference type="InterPro" id="IPR011990">
    <property type="entry name" value="TPR-like_helical_dom_sf"/>
</dbReference>
<evidence type="ECO:0000313" key="9">
    <source>
        <dbReference type="Proteomes" id="UP001165135"/>
    </source>
</evidence>
<gene>
    <name evidence="8" type="ORF">Airi01_088420</name>
</gene>
<dbReference type="InterPro" id="IPR001867">
    <property type="entry name" value="OmpR/PhoB-type_DNA-bd"/>
</dbReference>
<evidence type="ECO:0000256" key="5">
    <source>
        <dbReference type="PROSITE-ProRule" id="PRU01091"/>
    </source>
</evidence>
<comment type="caution">
    <text evidence="8">The sequence shown here is derived from an EMBL/GenBank/DDBJ whole genome shotgun (WGS) entry which is preliminary data.</text>
</comment>
<dbReference type="SUPFAM" id="SSF48452">
    <property type="entry name" value="TPR-like"/>
    <property type="match status" value="3"/>
</dbReference>
<evidence type="ECO:0000256" key="3">
    <source>
        <dbReference type="ARBA" id="ARBA00023125"/>
    </source>
</evidence>
<dbReference type="InterPro" id="IPR016032">
    <property type="entry name" value="Sig_transdc_resp-reg_C-effctor"/>
</dbReference>
<dbReference type="SUPFAM" id="SSF46894">
    <property type="entry name" value="C-terminal effector domain of the bipartite response regulators"/>
    <property type="match status" value="1"/>
</dbReference>
<evidence type="ECO:0000256" key="4">
    <source>
        <dbReference type="ARBA" id="ARBA00023163"/>
    </source>
</evidence>
<sequence>MKAPMRFVILGPVELRSGGTQHNIGTAKERCLLSIFLLNPGQVIPAQVLIDCIWGNDQHQRARDNLYTYLSRLRHRLQMISDDVVLTTSRTSGYSLQVEPETVDYHRFKLLQRQARAMTDSGEDEYALQLLREAASLRMGEPLANLSGDWAERTRAKINDELLGATLERIEIELRLGSHTELISELHSLVQAHPLHERLIGHLLVALYRSGRQAEALEVYHQATHRMNEEYGTDITAELRELHERILHGDRSLLATPRSQPTDLRPRSSLPFDLRFVVGRRADIEELSAAVLSSSGSDTDTARPATVLAIDGMPGVGKTALSIHLAHLLASQYPDGQFFLDLRTYDDARRPALDASAALDRLLRMLGVSHRRIPASVDDRAELWRTELSGRRVLLVLDDAASHEQVRPLLPGALGCLAIVTSRHRLAGLDDVRSRSLDVLSPADAASLFTHIVGPGRSMNDHDVDAIVRICGHLPMAIQLVANRFRHRPAWSIADLARRLAQDNQRLAEIRAENREITAAFEGSFRELEPDLQTAFRLLGLHPGPHLTPDIAAAAISADRISAERLLEDLQDRHLIEETITGHFQFHNLIRDYARHLAERDETEANRQVAIQRIIDYFLHTAEHADRILYPHRHRIDTETNVPKSALLPRNSDDAREWLESELPNLLAVTNHAAAHGWTTHAAQLSSALAERLESGGHWEIAISLHEQAVAVWREKEDQEKTAEALADLSLVQFRRGEYLAAAECASESLETYRSLGNRRREAAICDHLSLIHWQQARLEHAIAYSQRALTIYCSLSDQQGQARCLDHTAIFLDHLGRYRDAIETRRKALAIYSTIGDLYGRRMALNNMGHLQIILGQVDSALECFQQAASGPELGRQHEAIWQNNMADVYRLTERYDEALAGYRAALHAFRDIGDRRSESETLIGIASTFVAMGQLDEALAHAERGIAIAQEIGERHEETRALRCAGEVLLRSGRHTAAMAYLRRSLRLADALKVPFERAMGHEDMGYACLGAGEKNEARKHWKHALRIFRRLDLPDTQRIRAYLSSMDKPIQR</sequence>
<dbReference type="SMART" id="SM00028">
    <property type="entry name" value="TPR"/>
    <property type="match status" value="7"/>
</dbReference>
<dbReference type="SMART" id="SM00862">
    <property type="entry name" value="Trans_reg_C"/>
    <property type="match status" value="1"/>
</dbReference>
<evidence type="ECO:0000256" key="6">
    <source>
        <dbReference type="SAM" id="Coils"/>
    </source>
</evidence>
<dbReference type="GO" id="GO:0006355">
    <property type="term" value="P:regulation of DNA-templated transcription"/>
    <property type="evidence" value="ECO:0007669"/>
    <property type="project" value="InterPro"/>
</dbReference>
<protein>
    <submittedName>
        <fullName evidence="8">SARP family transcriptional regulator</fullName>
    </submittedName>
</protein>
<evidence type="ECO:0000256" key="1">
    <source>
        <dbReference type="ARBA" id="ARBA00005820"/>
    </source>
</evidence>
<evidence type="ECO:0000259" key="7">
    <source>
        <dbReference type="PROSITE" id="PS51755"/>
    </source>
</evidence>
<dbReference type="GO" id="GO:0003677">
    <property type="term" value="F:DNA binding"/>
    <property type="evidence" value="ECO:0007669"/>
    <property type="project" value="UniProtKB-UniRule"/>
</dbReference>
<dbReference type="AlphaFoldDB" id="A0A9W6RVC0"/>
<dbReference type="SUPFAM" id="SSF52540">
    <property type="entry name" value="P-loop containing nucleoside triphosphate hydrolases"/>
    <property type="match status" value="1"/>
</dbReference>
<dbReference type="InterPro" id="IPR027417">
    <property type="entry name" value="P-loop_NTPase"/>
</dbReference>
<dbReference type="Gene3D" id="3.40.50.300">
    <property type="entry name" value="P-loop containing nucleotide triphosphate hydrolases"/>
    <property type="match status" value="1"/>
</dbReference>
<dbReference type="SMART" id="SM01043">
    <property type="entry name" value="BTAD"/>
    <property type="match status" value="1"/>
</dbReference>
<dbReference type="Proteomes" id="UP001165135">
    <property type="component" value="Unassembled WGS sequence"/>
</dbReference>
<dbReference type="InterPro" id="IPR019734">
    <property type="entry name" value="TPR_rpt"/>
</dbReference>
<dbReference type="Pfam" id="PF13181">
    <property type="entry name" value="TPR_8"/>
    <property type="match status" value="1"/>
</dbReference>
<comment type="similarity">
    <text evidence="1">Belongs to the AfsR/DnrI/RedD regulatory family.</text>
</comment>
<dbReference type="InterPro" id="IPR003593">
    <property type="entry name" value="AAA+_ATPase"/>
</dbReference>
<dbReference type="EMBL" id="BSTJ01000015">
    <property type="protein sequence ID" value="GLY80575.1"/>
    <property type="molecule type" value="Genomic_DNA"/>
</dbReference>
<dbReference type="PRINTS" id="PR00364">
    <property type="entry name" value="DISEASERSIST"/>
</dbReference>
<dbReference type="SMART" id="SM00382">
    <property type="entry name" value="AAA"/>
    <property type="match status" value="1"/>
</dbReference>
<keyword evidence="4" id="KW-0804">Transcription</keyword>
<dbReference type="Pfam" id="PF00486">
    <property type="entry name" value="Trans_reg_C"/>
    <property type="match status" value="1"/>
</dbReference>
<evidence type="ECO:0000313" key="8">
    <source>
        <dbReference type="EMBL" id="GLY80575.1"/>
    </source>
</evidence>
<dbReference type="PROSITE" id="PS51755">
    <property type="entry name" value="OMPR_PHOB"/>
    <property type="match status" value="1"/>
</dbReference>
<dbReference type="PANTHER" id="PTHR35807:SF1">
    <property type="entry name" value="TRANSCRIPTIONAL REGULATOR REDD"/>
    <property type="match status" value="1"/>
</dbReference>
<organism evidence="8 9">
    <name type="scientific">Actinoallomurus iriomotensis</name>
    <dbReference type="NCBI Taxonomy" id="478107"/>
    <lineage>
        <taxon>Bacteria</taxon>
        <taxon>Bacillati</taxon>
        <taxon>Actinomycetota</taxon>
        <taxon>Actinomycetes</taxon>
        <taxon>Streptosporangiales</taxon>
        <taxon>Thermomonosporaceae</taxon>
        <taxon>Actinoallomurus</taxon>
    </lineage>
</organism>
<feature type="domain" description="OmpR/PhoB-type" evidence="7">
    <location>
        <begin position="1"/>
        <end position="98"/>
    </location>
</feature>
<keyword evidence="6" id="KW-0175">Coiled coil</keyword>
<proteinExistence type="inferred from homology"/>
<reference evidence="8" key="1">
    <citation type="submission" date="2023-03" db="EMBL/GenBank/DDBJ databases">
        <title>Actinoallomurus iriomotensis NBRC 103681.</title>
        <authorList>
            <person name="Ichikawa N."/>
            <person name="Sato H."/>
            <person name="Tonouchi N."/>
        </authorList>
    </citation>
    <scope>NUCLEOTIDE SEQUENCE</scope>
    <source>
        <strain evidence="8">NBRC 103681</strain>
    </source>
</reference>
<keyword evidence="3 5" id="KW-0238">DNA-binding</keyword>
<evidence type="ECO:0000256" key="2">
    <source>
        <dbReference type="ARBA" id="ARBA00023015"/>
    </source>
</evidence>
<keyword evidence="2" id="KW-0805">Transcription regulation</keyword>
<feature type="DNA-binding region" description="OmpR/PhoB-type" evidence="5">
    <location>
        <begin position="1"/>
        <end position="98"/>
    </location>
</feature>
<dbReference type="Gene3D" id="1.25.40.10">
    <property type="entry name" value="Tetratricopeptide repeat domain"/>
    <property type="match status" value="3"/>
</dbReference>
<dbReference type="Pfam" id="PF03704">
    <property type="entry name" value="BTAD"/>
    <property type="match status" value="1"/>
</dbReference>
<name>A0A9W6RVC0_9ACTN</name>
<dbReference type="PANTHER" id="PTHR35807">
    <property type="entry name" value="TRANSCRIPTIONAL REGULATOR REDD-RELATED"/>
    <property type="match status" value="1"/>
</dbReference>
<dbReference type="CDD" id="cd15831">
    <property type="entry name" value="BTAD"/>
    <property type="match status" value="1"/>
</dbReference>
<dbReference type="InterPro" id="IPR051677">
    <property type="entry name" value="AfsR-DnrI-RedD_regulator"/>
</dbReference>